<proteinExistence type="predicted"/>
<feature type="compositionally biased region" description="Pro residues" evidence="1">
    <location>
        <begin position="295"/>
        <end position="309"/>
    </location>
</feature>
<evidence type="ECO:0000313" key="3">
    <source>
        <dbReference type="Proteomes" id="UP000774283"/>
    </source>
</evidence>
<reference evidence="2 3" key="1">
    <citation type="submission" date="2020-04" db="EMBL/GenBank/DDBJ databases">
        <title>MicrobeNet Type strains.</title>
        <authorList>
            <person name="Nicholson A.C."/>
        </authorList>
    </citation>
    <scope>NUCLEOTIDE SEQUENCE [LARGE SCALE GENOMIC DNA]</scope>
    <source>
        <strain evidence="2 3">ATCC BAA-789</strain>
    </source>
</reference>
<dbReference type="RefSeq" id="WP_168446785.1">
    <property type="nucleotide sequence ID" value="NZ_JAAXOW010000001.1"/>
</dbReference>
<evidence type="ECO:0008006" key="4">
    <source>
        <dbReference type="Google" id="ProtNLM"/>
    </source>
</evidence>
<comment type="caution">
    <text evidence="2">The sequence shown here is derived from an EMBL/GenBank/DDBJ whole genome shotgun (WGS) entry which is preliminary data.</text>
</comment>
<feature type="compositionally biased region" description="Low complexity" evidence="1">
    <location>
        <begin position="395"/>
        <end position="412"/>
    </location>
</feature>
<sequence length="640" mass="66064">MTDLTRGDVLAERYVLQDPVPSDIAELACWTAEDQILGRLVHVSLVSGPRRTAALDEARRASLVADPRLTRVLDVGDVGDLGYVVTETHVGQPLTAILAAGPLTPEQGRSIIGELASALAVAEHRGVHHGHLRPEAVRVKDNHVHLTGLGLDGALVPHVGELTRPRADAVGLARLLAYMLTGRWTTPPPVPEAELADLDSLDGADPHLVLLVRDTLTTRTGGIRDPEQAARDLAPWDAIDVPEPQLFAPTGLTDAAEGDPTDTKVSTDMTPDTPPKPPVRQSVRAVPGSTGGRPPGTPPPAAPPAPPRIPVRRTSVRGAAAAGAAAAGTAGAASAPGAAGAVPGAVAAAAQSGAPAAGGAAAPVPSVTPTGAAAGAAPVRVSSRPGQGGGAQPVSAAASTRTAAPRTSAPSAHDTTPVSFEDVRRNPQELKRFRFNPTALSLSLVFVLVVIGLTSAVTQLRGGFPNPFGQSDGERPLPTAAVPSPGAAGGPTDTPSTVAPIIDSARQLDPDGDDNEHPEAVDRAIDLDPTTFWFTRTYKSNVFAGMNKRGVGYAVKLEQASVVSSVYLSTNNTGGKVEIRAVDPDTPDKGEPLYSGPLQEELEITLSAPVETEWIVLWFTELPATASGENRVELREISLT</sequence>
<keyword evidence="3" id="KW-1185">Reference proteome</keyword>
<feature type="region of interest" description="Disordered" evidence="1">
    <location>
        <begin position="467"/>
        <end position="498"/>
    </location>
</feature>
<name>A0A9X5FAK1_9MICO</name>
<dbReference type="InterPro" id="IPR011009">
    <property type="entry name" value="Kinase-like_dom_sf"/>
</dbReference>
<evidence type="ECO:0000313" key="2">
    <source>
        <dbReference type="EMBL" id="NKX92790.1"/>
    </source>
</evidence>
<protein>
    <recommendedName>
        <fullName evidence="4">Protein kinase domain-containing protein</fullName>
    </recommendedName>
</protein>
<feature type="region of interest" description="Disordered" evidence="1">
    <location>
        <begin position="371"/>
        <end position="423"/>
    </location>
</feature>
<evidence type="ECO:0000256" key="1">
    <source>
        <dbReference type="SAM" id="MobiDB-lite"/>
    </source>
</evidence>
<dbReference type="EMBL" id="JAAXOW010000001">
    <property type="protein sequence ID" value="NKX92790.1"/>
    <property type="molecule type" value="Genomic_DNA"/>
</dbReference>
<dbReference type="Gene3D" id="1.10.510.10">
    <property type="entry name" value="Transferase(Phosphotransferase) domain 1"/>
    <property type="match status" value="1"/>
</dbReference>
<dbReference type="Proteomes" id="UP000774283">
    <property type="component" value="Unassembled WGS sequence"/>
</dbReference>
<dbReference type="SUPFAM" id="SSF56112">
    <property type="entry name" value="Protein kinase-like (PK-like)"/>
    <property type="match status" value="1"/>
</dbReference>
<feature type="compositionally biased region" description="Low complexity" evidence="1">
    <location>
        <begin position="371"/>
        <end position="384"/>
    </location>
</feature>
<dbReference type="AlphaFoldDB" id="A0A9X5FAK1"/>
<organism evidence="2 3">
    <name type="scientific">Sanguibacter hominis ATCC BAA-789</name>
    <dbReference type="NCBI Taxonomy" id="1312740"/>
    <lineage>
        <taxon>Bacteria</taxon>
        <taxon>Bacillati</taxon>
        <taxon>Actinomycetota</taxon>
        <taxon>Actinomycetes</taxon>
        <taxon>Micrococcales</taxon>
        <taxon>Sanguibacteraceae</taxon>
        <taxon>Sanguibacter</taxon>
    </lineage>
</organism>
<feature type="region of interest" description="Disordered" evidence="1">
    <location>
        <begin position="244"/>
        <end position="317"/>
    </location>
</feature>
<gene>
    <name evidence="2" type="ORF">HF995_05805</name>
</gene>
<accession>A0A9X5FAK1</accession>